<protein>
    <submittedName>
        <fullName evidence="2">Uncharacterized protein</fullName>
    </submittedName>
</protein>
<keyword evidence="1" id="KW-0472">Membrane</keyword>
<sequence>MDEMTPPKTIGLTVAAAAVLAFSVLLEGANSGDISKPAGFLVYLSASGILGVASVTYVVTLRLPRSPMSDYEADLLSANSRAMAWTASVGWLTLQALGLVLAFNLCLRAGWAAVGLLTGILFMLVVLGALTLIFETPVKARHGLRLLRPYFPLRRD</sequence>
<accession>A0A2D2AYB6</accession>
<dbReference type="AlphaFoldDB" id="A0A2D2AYB6"/>
<evidence type="ECO:0000313" key="3">
    <source>
        <dbReference type="Proteomes" id="UP000228945"/>
    </source>
</evidence>
<name>A0A2D2AYB6_9CAUL</name>
<dbReference type="EMBL" id="CP024201">
    <property type="protein sequence ID" value="ATQ42927.1"/>
    <property type="molecule type" value="Genomic_DNA"/>
</dbReference>
<feature type="transmembrane region" description="Helical" evidence="1">
    <location>
        <begin position="82"/>
        <end position="103"/>
    </location>
</feature>
<keyword evidence="1" id="KW-1133">Transmembrane helix</keyword>
<organism evidence="2 3">
    <name type="scientific">Caulobacter mirabilis</name>
    <dbReference type="NCBI Taxonomy" id="69666"/>
    <lineage>
        <taxon>Bacteria</taxon>
        <taxon>Pseudomonadati</taxon>
        <taxon>Pseudomonadota</taxon>
        <taxon>Alphaproteobacteria</taxon>
        <taxon>Caulobacterales</taxon>
        <taxon>Caulobacteraceae</taxon>
        <taxon>Caulobacter</taxon>
    </lineage>
</organism>
<dbReference type="RefSeq" id="WP_099622179.1">
    <property type="nucleotide sequence ID" value="NZ_CP024201.1"/>
</dbReference>
<dbReference type="KEGG" id="cmb:CSW64_11165"/>
<feature type="transmembrane region" description="Helical" evidence="1">
    <location>
        <begin position="41"/>
        <end position="61"/>
    </location>
</feature>
<gene>
    <name evidence="2" type="ORF">CSW64_11165</name>
</gene>
<keyword evidence="1" id="KW-0812">Transmembrane</keyword>
<keyword evidence="3" id="KW-1185">Reference proteome</keyword>
<evidence type="ECO:0000313" key="2">
    <source>
        <dbReference type="EMBL" id="ATQ42927.1"/>
    </source>
</evidence>
<reference evidence="2 3" key="1">
    <citation type="submission" date="2017-10" db="EMBL/GenBank/DDBJ databases">
        <title>Genome sequence of Caulobacter mirabilis FWC38.</title>
        <authorList>
            <person name="Fiebig A."/>
            <person name="Crosson S."/>
        </authorList>
    </citation>
    <scope>NUCLEOTIDE SEQUENCE [LARGE SCALE GENOMIC DNA]</scope>
    <source>
        <strain evidence="2 3">FWC 38</strain>
    </source>
</reference>
<proteinExistence type="predicted"/>
<evidence type="ECO:0000256" key="1">
    <source>
        <dbReference type="SAM" id="Phobius"/>
    </source>
</evidence>
<feature type="transmembrane region" description="Helical" evidence="1">
    <location>
        <begin position="109"/>
        <end position="134"/>
    </location>
</feature>
<dbReference type="Proteomes" id="UP000228945">
    <property type="component" value="Chromosome"/>
</dbReference>